<proteinExistence type="predicted"/>
<evidence type="ECO:0000313" key="2">
    <source>
        <dbReference type="Proteomes" id="UP000031036"/>
    </source>
</evidence>
<name>A0A0B2VLK2_TOXCA</name>
<gene>
    <name evidence="1" type="ORF">Tcan_09251</name>
</gene>
<evidence type="ECO:0000313" key="1">
    <source>
        <dbReference type="EMBL" id="KHN82302.1"/>
    </source>
</evidence>
<dbReference type="AlphaFoldDB" id="A0A0B2VLK2"/>
<dbReference type="EMBL" id="JPKZ01001384">
    <property type="protein sequence ID" value="KHN82302.1"/>
    <property type="molecule type" value="Genomic_DNA"/>
</dbReference>
<protein>
    <submittedName>
        <fullName evidence="1">Uncharacterized protein</fullName>
    </submittedName>
</protein>
<comment type="caution">
    <text evidence="1">The sequence shown here is derived from an EMBL/GenBank/DDBJ whole genome shotgun (WGS) entry which is preliminary data.</text>
</comment>
<accession>A0A0B2VLK2</accession>
<keyword evidence="2" id="KW-1185">Reference proteome</keyword>
<organism evidence="1 2">
    <name type="scientific">Toxocara canis</name>
    <name type="common">Canine roundworm</name>
    <dbReference type="NCBI Taxonomy" id="6265"/>
    <lineage>
        <taxon>Eukaryota</taxon>
        <taxon>Metazoa</taxon>
        <taxon>Ecdysozoa</taxon>
        <taxon>Nematoda</taxon>
        <taxon>Chromadorea</taxon>
        <taxon>Rhabditida</taxon>
        <taxon>Spirurina</taxon>
        <taxon>Ascaridomorpha</taxon>
        <taxon>Ascaridoidea</taxon>
        <taxon>Toxocaridae</taxon>
        <taxon>Toxocara</taxon>
    </lineage>
</organism>
<reference evidence="1 2" key="1">
    <citation type="submission" date="2014-11" db="EMBL/GenBank/DDBJ databases">
        <title>Genetic blueprint of the zoonotic pathogen Toxocara canis.</title>
        <authorList>
            <person name="Zhu X.-Q."/>
            <person name="Korhonen P.K."/>
            <person name="Cai H."/>
            <person name="Young N.D."/>
            <person name="Nejsum P."/>
            <person name="von Samson-Himmelstjerna G."/>
            <person name="Boag P.R."/>
            <person name="Tan P."/>
            <person name="Li Q."/>
            <person name="Min J."/>
            <person name="Yang Y."/>
            <person name="Wang X."/>
            <person name="Fang X."/>
            <person name="Hall R.S."/>
            <person name="Hofmann A."/>
            <person name="Sternberg P.W."/>
            <person name="Jex A.R."/>
            <person name="Gasser R.B."/>
        </authorList>
    </citation>
    <scope>NUCLEOTIDE SEQUENCE [LARGE SCALE GENOMIC DNA]</scope>
    <source>
        <strain evidence="1">PN_DK_2014</strain>
    </source>
</reference>
<sequence length="60" mass="6862">MRFFETYDAVGQSFGSLNNYYSTSSLSSSLPDDDLSLAKMWKDVKPEKRRKCSSVDEITE</sequence>
<dbReference type="Proteomes" id="UP000031036">
    <property type="component" value="Unassembled WGS sequence"/>
</dbReference>